<dbReference type="GO" id="GO:0042302">
    <property type="term" value="F:structural constituent of cuticle"/>
    <property type="evidence" value="ECO:0007669"/>
    <property type="project" value="UniProtKB-KW"/>
</dbReference>
<evidence type="ECO:0000259" key="3">
    <source>
        <dbReference type="PROSITE" id="PS51034"/>
    </source>
</evidence>
<evidence type="ECO:0000256" key="2">
    <source>
        <dbReference type="ARBA" id="ARBA00022729"/>
    </source>
</evidence>
<gene>
    <name evidence="4" type="ORF">DICVIV_08821</name>
</gene>
<sequence>MDKPLLSVPPVCINKRKYPITSTQYVHLREGERKKLRTVNAKVDGVIMNTKGGGRCCAEIGDLGKKPIIECGHGKLSVNVTTEKLPPSHVFAKGHFNRPECSFRNVTHAVFDFEKCDINRKREVNPRGIAFTTTIIVQLHPLFITKVDRAFHVRCFYMEAEKAVGAQIGVNGHPRENQYSHQFQIYSKLPTRDEMFDFSERRIELGVISQFSSFGTTALEMQ</sequence>
<dbReference type="InterPro" id="IPR056953">
    <property type="entry name" value="CUT_N"/>
</dbReference>
<protein>
    <recommendedName>
        <fullName evidence="3">ZP domain-containing protein</fullName>
    </recommendedName>
</protein>
<keyword evidence="1" id="KW-0193">Cuticle</keyword>
<evidence type="ECO:0000256" key="1">
    <source>
        <dbReference type="ARBA" id="ARBA00022460"/>
    </source>
</evidence>
<evidence type="ECO:0000313" key="4">
    <source>
        <dbReference type="EMBL" id="KJH45126.1"/>
    </source>
</evidence>
<reference evidence="5" key="2">
    <citation type="journal article" date="2016" name="Sci. Rep.">
        <title>Dictyocaulus viviparus genome, variome and transcriptome elucidate lungworm biology and support future intervention.</title>
        <authorList>
            <person name="McNulty S.N."/>
            <person name="Strube C."/>
            <person name="Rosa B.A."/>
            <person name="Martin J.C."/>
            <person name="Tyagi R."/>
            <person name="Choi Y.J."/>
            <person name="Wang Q."/>
            <person name="Hallsworth Pepin K."/>
            <person name="Zhang X."/>
            <person name="Ozersky P."/>
            <person name="Wilson R.K."/>
            <person name="Sternberg P.W."/>
            <person name="Gasser R.B."/>
            <person name="Mitreva M."/>
        </authorList>
    </citation>
    <scope>NUCLEOTIDE SEQUENCE [LARGE SCALE GENOMIC DNA]</scope>
    <source>
        <strain evidence="5">HannoverDv2000</strain>
    </source>
</reference>
<reference evidence="4 5" key="1">
    <citation type="submission" date="2013-11" db="EMBL/GenBank/DDBJ databases">
        <title>Draft genome of the bovine lungworm Dictyocaulus viviparus.</title>
        <authorList>
            <person name="Mitreva M."/>
        </authorList>
    </citation>
    <scope>NUCLEOTIDE SEQUENCE [LARGE SCALE GENOMIC DNA]</scope>
    <source>
        <strain evidence="4 5">HannoverDv2000</strain>
    </source>
</reference>
<dbReference type="Pfam" id="PF25057">
    <property type="entry name" value="CUT_N"/>
    <property type="match status" value="1"/>
</dbReference>
<dbReference type="PROSITE" id="PS51034">
    <property type="entry name" value="ZP_2"/>
    <property type="match status" value="1"/>
</dbReference>
<accession>A0A0D8XRV9</accession>
<proteinExistence type="predicted"/>
<feature type="domain" description="ZP" evidence="3">
    <location>
        <begin position="70"/>
        <end position="222"/>
    </location>
</feature>
<keyword evidence="2" id="KW-0732">Signal</keyword>
<dbReference type="EMBL" id="KN716425">
    <property type="protein sequence ID" value="KJH45126.1"/>
    <property type="molecule type" value="Genomic_DNA"/>
</dbReference>
<dbReference type="InterPro" id="IPR051962">
    <property type="entry name" value="Cuticlin"/>
</dbReference>
<name>A0A0D8XRV9_DICVI</name>
<evidence type="ECO:0000313" key="5">
    <source>
        <dbReference type="Proteomes" id="UP000053766"/>
    </source>
</evidence>
<dbReference type="PANTHER" id="PTHR22907:SF23">
    <property type="entry name" value="ZP DOMAIN-CONTAINING PROTEIN"/>
    <property type="match status" value="1"/>
</dbReference>
<dbReference type="InterPro" id="IPR001507">
    <property type="entry name" value="ZP_dom"/>
</dbReference>
<organism evidence="4 5">
    <name type="scientific">Dictyocaulus viviparus</name>
    <name type="common">Bovine lungworm</name>
    <dbReference type="NCBI Taxonomy" id="29172"/>
    <lineage>
        <taxon>Eukaryota</taxon>
        <taxon>Metazoa</taxon>
        <taxon>Ecdysozoa</taxon>
        <taxon>Nematoda</taxon>
        <taxon>Chromadorea</taxon>
        <taxon>Rhabditida</taxon>
        <taxon>Rhabditina</taxon>
        <taxon>Rhabditomorpha</taxon>
        <taxon>Strongyloidea</taxon>
        <taxon>Metastrongylidae</taxon>
        <taxon>Dictyocaulus</taxon>
    </lineage>
</organism>
<dbReference type="AlphaFoldDB" id="A0A0D8XRV9"/>
<keyword evidence="5" id="KW-1185">Reference proteome</keyword>
<dbReference type="Proteomes" id="UP000053766">
    <property type="component" value="Unassembled WGS sequence"/>
</dbReference>
<dbReference type="PANTHER" id="PTHR22907">
    <property type="entry name" value="GH04558P"/>
    <property type="match status" value="1"/>
</dbReference>
<dbReference type="OrthoDB" id="6139674at2759"/>
<dbReference type="STRING" id="29172.A0A0D8XRV9"/>